<dbReference type="SUPFAM" id="SSF55797">
    <property type="entry name" value="PR-1-like"/>
    <property type="match status" value="1"/>
</dbReference>
<feature type="region of interest" description="Disordered" evidence="1">
    <location>
        <begin position="69"/>
        <end position="97"/>
    </location>
</feature>
<reference evidence="2" key="1">
    <citation type="submission" date="2019-11" db="UniProtKB">
        <authorList>
            <consortium name="WormBaseParasite"/>
        </authorList>
    </citation>
    <scope>IDENTIFICATION</scope>
</reference>
<dbReference type="AlphaFoldDB" id="A0A5K3G278"/>
<evidence type="ECO:0000313" key="2">
    <source>
        <dbReference type="WBParaSite" id="MCU_014542-RA"/>
    </source>
</evidence>
<dbReference type="InterPro" id="IPR035940">
    <property type="entry name" value="CAP_sf"/>
</dbReference>
<evidence type="ECO:0000256" key="1">
    <source>
        <dbReference type="SAM" id="MobiDB-lite"/>
    </source>
</evidence>
<proteinExistence type="predicted"/>
<dbReference type="Gene3D" id="3.40.33.10">
    <property type="entry name" value="CAP"/>
    <property type="match status" value="1"/>
</dbReference>
<dbReference type="WBParaSite" id="MCU_014542-RA">
    <property type="protein sequence ID" value="MCU_014542-RA"/>
    <property type="gene ID" value="MCU_014542"/>
</dbReference>
<accession>A0A5K3G278</accession>
<protein>
    <submittedName>
        <fullName evidence="2">SCP domain-containing protein</fullName>
    </submittedName>
</protein>
<feature type="compositionally biased region" description="Polar residues" evidence="1">
    <location>
        <begin position="75"/>
        <end position="88"/>
    </location>
</feature>
<organism evidence="2">
    <name type="scientific">Mesocestoides corti</name>
    <name type="common">Flatworm</name>
    <dbReference type="NCBI Taxonomy" id="53468"/>
    <lineage>
        <taxon>Eukaryota</taxon>
        <taxon>Metazoa</taxon>
        <taxon>Spiralia</taxon>
        <taxon>Lophotrochozoa</taxon>
        <taxon>Platyhelminthes</taxon>
        <taxon>Cestoda</taxon>
        <taxon>Eucestoda</taxon>
        <taxon>Cyclophyllidea</taxon>
        <taxon>Mesocestoididae</taxon>
        <taxon>Mesocestoides</taxon>
    </lineage>
</organism>
<sequence>MVWARSTKVGCAMHFCEQIYGLEESGYILSCAYDHADNEVVERPYEKGESCSRCPYGYSCLRNQCSEKHLPQPPSDSTDTTVMATSPVTEEDGFESQVSYSVADPMFEVTSPESGCS</sequence>
<name>A0A5K3G278_MESCO</name>